<dbReference type="AlphaFoldDB" id="A0A081KAT7"/>
<reference evidence="2 3" key="1">
    <citation type="submission" date="2014-06" db="EMBL/GenBank/DDBJ databases">
        <title>Whole Genome Sequences of Three Symbiotic Endozoicomonas Bacteria.</title>
        <authorList>
            <person name="Neave M.J."/>
            <person name="Apprill A."/>
            <person name="Voolstra C.R."/>
        </authorList>
    </citation>
    <scope>NUCLEOTIDE SEQUENCE [LARGE SCALE GENOMIC DNA]</scope>
    <source>
        <strain evidence="2 3">DSM 22380</strain>
    </source>
</reference>
<evidence type="ECO:0000313" key="2">
    <source>
        <dbReference type="EMBL" id="KEI71263.1"/>
    </source>
</evidence>
<feature type="region of interest" description="Disordered" evidence="1">
    <location>
        <begin position="77"/>
        <end position="104"/>
    </location>
</feature>
<organism evidence="2 3">
    <name type="scientific">Endozoicomonas elysicola</name>
    <dbReference type="NCBI Taxonomy" id="305900"/>
    <lineage>
        <taxon>Bacteria</taxon>
        <taxon>Pseudomonadati</taxon>
        <taxon>Pseudomonadota</taxon>
        <taxon>Gammaproteobacteria</taxon>
        <taxon>Oceanospirillales</taxon>
        <taxon>Endozoicomonadaceae</taxon>
        <taxon>Endozoicomonas</taxon>
    </lineage>
</organism>
<accession>A0A081KAT7</accession>
<dbReference type="EMBL" id="JOJP01000001">
    <property type="protein sequence ID" value="KEI71263.1"/>
    <property type="molecule type" value="Genomic_DNA"/>
</dbReference>
<dbReference type="Proteomes" id="UP000027997">
    <property type="component" value="Unassembled WGS sequence"/>
</dbReference>
<evidence type="ECO:0000313" key="3">
    <source>
        <dbReference type="Proteomes" id="UP000027997"/>
    </source>
</evidence>
<evidence type="ECO:0000256" key="1">
    <source>
        <dbReference type="SAM" id="MobiDB-lite"/>
    </source>
</evidence>
<proteinExistence type="predicted"/>
<gene>
    <name evidence="2" type="ORF">GV64_11375</name>
</gene>
<comment type="caution">
    <text evidence="2">The sequence shown here is derived from an EMBL/GenBank/DDBJ whole genome shotgun (WGS) entry which is preliminary data.</text>
</comment>
<keyword evidence="3" id="KW-1185">Reference proteome</keyword>
<protein>
    <submittedName>
        <fullName evidence="2">Uncharacterized protein</fullName>
    </submittedName>
</protein>
<name>A0A081KAT7_9GAMM</name>
<feature type="compositionally biased region" description="Basic and acidic residues" evidence="1">
    <location>
        <begin position="77"/>
        <end position="89"/>
    </location>
</feature>
<sequence>MPFPVIYSAVAIQTASPETLEFIKKNPENLLCEAKADSRQVNKANRVRPLCQPGGSGGQERHIEAASALRKRPISVVRDDQEIPQRAESEPGAVGGSDSTADALSPEMDDLAKWDLEIKAALRLKAPAMVKTLKVVEYEITKRISDASELSDEAFDRCFELMGKIEGIRTELKLEDSVDDECRYIENLIFQYRKFDCARNKVADIIKGLDETRMTELFRLVGVENSNRDKKVTASRIVDRWTILNNGVSIEALARINWALANQVSIARQNRPLNNENLAFLLHILVNHQDFVPQSRQCISNQLRSKSISDITRRLSHEQGRLNHEYYQLMNTYDSRIHHELTRMRTRENGRNELIDAFITLKIDMHANADRHDQRRGQGMNDTDDLVVLDEFMSLSPGTHCVDCFENKPLREGDHLHQTRTGNCYLIACINSLNSVPWGNAALAGSVTRDIREPRVVNIRFPKEKRATRMEDTVYETIAEVNQGHKILHFNAKRLSHSIQQVRNNRLGSRGLHCINDTSGGLPFNIFKNYTDFATRVKLRHLHPLTPENMEKLKRFTRYCADNQVAATLAIERRDRSGAHAISLVMHNGKPSLLNTNGQYRMPSGYSGFYEITLAAENQQRLNAVHAKVQDIFGQAL</sequence>